<evidence type="ECO:0000256" key="3">
    <source>
        <dbReference type="ARBA" id="ARBA00023139"/>
    </source>
</evidence>
<feature type="domain" description="C-type lysozyme inhibitor" evidence="5">
    <location>
        <begin position="22"/>
        <end position="78"/>
    </location>
</feature>
<reference evidence="6 7" key="1">
    <citation type="submission" date="2019-07" db="EMBL/GenBank/DDBJ databases">
        <title>Whole genome shotgun sequence of Deinococcus cellulosilyticus NBRC 106333.</title>
        <authorList>
            <person name="Hosoyama A."/>
            <person name="Uohara A."/>
            <person name="Ohji S."/>
            <person name="Ichikawa N."/>
        </authorList>
    </citation>
    <scope>NUCLEOTIDE SEQUENCE [LARGE SCALE GENOMIC DNA]</scope>
    <source>
        <strain evidence="6 7">NBRC 106333</strain>
    </source>
</reference>
<dbReference type="InterPro" id="IPR018660">
    <property type="entry name" value="MliC"/>
</dbReference>
<name>A0A511N7Z6_DEIC1</name>
<dbReference type="EMBL" id="BJXB01000026">
    <property type="protein sequence ID" value="GEM48959.1"/>
    <property type="molecule type" value="Genomic_DNA"/>
</dbReference>
<organism evidence="6 7">
    <name type="scientific">Deinococcus cellulosilyticus (strain DSM 18568 / NBRC 106333 / KACC 11606 / 5516J-15)</name>
    <dbReference type="NCBI Taxonomy" id="1223518"/>
    <lineage>
        <taxon>Bacteria</taxon>
        <taxon>Thermotogati</taxon>
        <taxon>Deinococcota</taxon>
        <taxon>Deinococci</taxon>
        <taxon>Deinococcales</taxon>
        <taxon>Deinococcaceae</taxon>
        <taxon>Deinococcus</taxon>
    </lineage>
</organism>
<keyword evidence="3" id="KW-0564">Palmitate</keyword>
<evidence type="ECO:0000313" key="7">
    <source>
        <dbReference type="Proteomes" id="UP000321306"/>
    </source>
</evidence>
<dbReference type="Gene3D" id="2.40.128.200">
    <property type="match status" value="1"/>
</dbReference>
<sequence length="110" mass="12157">MVVLGSAALAGGGLPEKTSAWYRCEDGTRVQATYHNPPSRESFVNLRWKNKSVQLPLAISGSGSRYSDGKLEWWVAGNASTGWKEVGMLHRLNSRTGQMDVVIYQECKLL</sequence>
<protein>
    <recommendedName>
        <fullName evidence="5">C-type lysozyme inhibitor domain-containing protein</fullName>
    </recommendedName>
</protein>
<comment type="caution">
    <text evidence="6">The sequence shown here is derived from an EMBL/GenBank/DDBJ whole genome shotgun (WGS) entry which is preliminary data.</text>
</comment>
<proteinExistence type="predicted"/>
<accession>A0A511N7Z6</accession>
<dbReference type="SUPFAM" id="SSF141488">
    <property type="entry name" value="YdhA-like"/>
    <property type="match status" value="1"/>
</dbReference>
<gene>
    <name evidence="6" type="ORF">DC3_45940</name>
</gene>
<dbReference type="AlphaFoldDB" id="A0A511N7Z6"/>
<dbReference type="Proteomes" id="UP000321306">
    <property type="component" value="Unassembled WGS sequence"/>
</dbReference>
<keyword evidence="4" id="KW-0449">Lipoprotein</keyword>
<keyword evidence="1" id="KW-0732">Signal</keyword>
<evidence type="ECO:0000259" key="5">
    <source>
        <dbReference type="Pfam" id="PF09864"/>
    </source>
</evidence>
<evidence type="ECO:0000256" key="2">
    <source>
        <dbReference type="ARBA" id="ARBA00023136"/>
    </source>
</evidence>
<dbReference type="Pfam" id="PF09864">
    <property type="entry name" value="MliC"/>
    <property type="match status" value="1"/>
</dbReference>
<keyword evidence="7" id="KW-1185">Reference proteome</keyword>
<evidence type="ECO:0000313" key="6">
    <source>
        <dbReference type="EMBL" id="GEM48959.1"/>
    </source>
</evidence>
<evidence type="ECO:0000256" key="4">
    <source>
        <dbReference type="ARBA" id="ARBA00023288"/>
    </source>
</evidence>
<dbReference type="InterPro" id="IPR036328">
    <property type="entry name" value="MliC_sf"/>
</dbReference>
<evidence type="ECO:0000256" key="1">
    <source>
        <dbReference type="ARBA" id="ARBA00022729"/>
    </source>
</evidence>
<keyword evidence="2" id="KW-0472">Membrane</keyword>